<feature type="transmembrane region" description="Helical" evidence="1">
    <location>
        <begin position="72"/>
        <end position="94"/>
    </location>
</feature>
<feature type="transmembrane region" description="Helical" evidence="1">
    <location>
        <begin position="115"/>
        <end position="138"/>
    </location>
</feature>
<protein>
    <recommendedName>
        <fullName evidence="4">DNA topoisomerase IV</fullName>
    </recommendedName>
</protein>
<dbReference type="Proteomes" id="UP000619457">
    <property type="component" value="Unassembled WGS sequence"/>
</dbReference>
<evidence type="ECO:0000313" key="3">
    <source>
        <dbReference type="Proteomes" id="UP000619457"/>
    </source>
</evidence>
<keyword evidence="3" id="KW-1185">Reference proteome</keyword>
<reference evidence="2" key="1">
    <citation type="journal article" date="2014" name="Int. J. Syst. Evol. Microbiol.">
        <title>Complete genome sequence of Corynebacterium casei LMG S-19264T (=DSM 44701T), isolated from a smear-ripened cheese.</title>
        <authorList>
            <consortium name="US DOE Joint Genome Institute (JGI-PGF)"/>
            <person name="Walter F."/>
            <person name="Albersmeier A."/>
            <person name="Kalinowski J."/>
            <person name="Ruckert C."/>
        </authorList>
    </citation>
    <scope>NUCLEOTIDE SEQUENCE</scope>
    <source>
        <strain evidence="2">KCTC 12368</strain>
    </source>
</reference>
<organism evidence="2 3">
    <name type="scientific">Echinicola pacifica</name>
    <dbReference type="NCBI Taxonomy" id="346377"/>
    <lineage>
        <taxon>Bacteria</taxon>
        <taxon>Pseudomonadati</taxon>
        <taxon>Bacteroidota</taxon>
        <taxon>Cytophagia</taxon>
        <taxon>Cytophagales</taxon>
        <taxon>Cyclobacteriaceae</taxon>
        <taxon>Echinicola</taxon>
    </lineage>
</organism>
<name>A0A918Q309_9BACT</name>
<dbReference type="AlphaFoldDB" id="A0A918Q309"/>
<comment type="caution">
    <text evidence="2">The sequence shown here is derived from an EMBL/GenBank/DDBJ whole genome shotgun (WGS) entry which is preliminary data.</text>
</comment>
<sequence>MAQIKVLYHHNSYISGLKFAFMIQRFAKAFHLLSVLAFIVIFLYIYAALPEMVKLKIDTEGNPLQLISRNTFFYIGIGLFILLNVILIIPAKLIESGASFNMKRLFPKGDVLREYILGWIYSFVTVVNFSIVVVSVFVHQLNGVADETGEPFEFGLYLLPVLFVVWIIMLFIILSRKLQEVRS</sequence>
<evidence type="ECO:0000256" key="1">
    <source>
        <dbReference type="SAM" id="Phobius"/>
    </source>
</evidence>
<proteinExistence type="predicted"/>
<gene>
    <name evidence="2" type="ORF">GCM10007049_26800</name>
</gene>
<feature type="transmembrane region" description="Helical" evidence="1">
    <location>
        <begin position="154"/>
        <end position="174"/>
    </location>
</feature>
<keyword evidence="1" id="KW-0472">Membrane</keyword>
<dbReference type="EMBL" id="BMWX01000004">
    <property type="protein sequence ID" value="GGZ32055.1"/>
    <property type="molecule type" value="Genomic_DNA"/>
</dbReference>
<accession>A0A918Q309</accession>
<evidence type="ECO:0000313" key="2">
    <source>
        <dbReference type="EMBL" id="GGZ32055.1"/>
    </source>
</evidence>
<reference evidence="2" key="2">
    <citation type="submission" date="2020-09" db="EMBL/GenBank/DDBJ databases">
        <authorList>
            <person name="Sun Q."/>
            <person name="Kim S."/>
        </authorList>
    </citation>
    <scope>NUCLEOTIDE SEQUENCE</scope>
    <source>
        <strain evidence="2">KCTC 12368</strain>
    </source>
</reference>
<keyword evidence="1" id="KW-1133">Transmembrane helix</keyword>
<keyword evidence="1" id="KW-0812">Transmembrane</keyword>
<evidence type="ECO:0008006" key="4">
    <source>
        <dbReference type="Google" id="ProtNLM"/>
    </source>
</evidence>
<feature type="transmembrane region" description="Helical" evidence="1">
    <location>
        <begin position="29"/>
        <end position="49"/>
    </location>
</feature>